<proteinExistence type="predicted"/>
<name>C0NYW5_AJECG</name>
<dbReference type="RefSeq" id="XP_045283886.1">
    <property type="nucleotide sequence ID" value="XM_045435394.1"/>
</dbReference>
<sequence length="102" mass="10774">MPEERRWLSCDSYIQQEIAGAANGCCVGAQTGKEKKKQTTKTGRDWIGILGLGGGVVAVRVPKITAAGQSERGAGRLLTQQYVTAVFGGLVHAAAWLSQDTV</sequence>
<dbReference type="InParanoid" id="C0NYW5"/>
<reference evidence="1" key="1">
    <citation type="submission" date="2009-02" db="EMBL/GenBank/DDBJ databases">
        <title>The Genome Sequence of Ajellomyces capsulatus strain G186AR.</title>
        <authorList>
            <consortium name="The Broad Institute Genome Sequencing Platform"/>
            <person name="Champion M."/>
            <person name="Cuomo C."/>
            <person name="Ma L.-J."/>
            <person name="Henn M.R."/>
            <person name="Sil A."/>
            <person name="Goldman B."/>
            <person name="Young S.K."/>
            <person name="Kodira C.D."/>
            <person name="Zeng Q."/>
            <person name="Koehrsen M."/>
            <person name="Alvarado L."/>
            <person name="Berlin A."/>
            <person name="Borenstein D."/>
            <person name="Chen Z."/>
            <person name="Engels R."/>
            <person name="Freedman E."/>
            <person name="Gellesch M."/>
            <person name="Goldberg J."/>
            <person name="Griggs A."/>
            <person name="Gujja S."/>
            <person name="Heiman D."/>
            <person name="Hepburn T."/>
            <person name="Howarth C."/>
            <person name="Jen D."/>
            <person name="Larson L."/>
            <person name="Lewis B."/>
            <person name="Mehta T."/>
            <person name="Park D."/>
            <person name="Pearson M."/>
            <person name="Roberts A."/>
            <person name="Saif S."/>
            <person name="Shea T."/>
            <person name="Shenoy N."/>
            <person name="Sisk P."/>
            <person name="Stolte C."/>
            <person name="Sykes S."/>
            <person name="Walk T."/>
            <person name="White J."/>
            <person name="Yandava C."/>
            <person name="Klein B."/>
            <person name="McEwen J.G."/>
            <person name="Puccia R."/>
            <person name="Goldman G.H."/>
            <person name="Felipe M.S."/>
            <person name="Nino-Vega G."/>
            <person name="San-Blas G."/>
            <person name="Taylor J."/>
            <person name="Mendoza L."/>
            <person name="Galagan J."/>
            <person name="Nusbaum C."/>
            <person name="Birren B."/>
        </authorList>
    </citation>
    <scope>NUCLEOTIDE SEQUENCE</scope>
    <source>
        <strain evidence="1">G186AR</strain>
    </source>
</reference>
<accession>C0NYW5</accession>
<dbReference type="HOGENOM" id="CLU_2276663_0_0_1"/>
<evidence type="ECO:0000313" key="2">
    <source>
        <dbReference type="Proteomes" id="UP000001631"/>
    </source>
</evidence>
<evidence type="ECO:0000313" key="1">
    <source>
        <dbReference type="EMBL" id="EEH03405.1"/>
    </source>
</evidence>
<protein>
    <submittedName>
        <fullName evidence="1">Uncharacterized protein</fullName>
    </submittedName>
</protein>
<dbReference type="EMBL" id="GG663377">
    <property type="protein sequence ID" value="EEH03405.1"/>
    <property type="molecule type" value="Genomic_DNA"/>
</dbReference>
<keyword evidence="2" id="KW-1185">Reference proteome</keyword>
<dbReference type="GeneID" id="69041361"/>
<dbReference type="STRING" id="447093.C0NYW5"/>
<gene>
    <name evidence="1" type="ORF">HCBG_08345</name>
</gene>
<organism evidence="1 2">
    <name type="scientific">Ajellomyces capsulatus (strain G186AR / H82 / ATCC MYA-2454 / RMSCC 2432)</name>
    <name type="common">Darling's disease fungus</name>
    <name type="synonym">Histoplasma capsulatum</name>
    <dbReference type="NCBI Taxonomy" id="447093"/>
    <lineage>
        <taxon>Eukaryota</taxon>
        <taxon>Fungi</taxon>
        <taxon>Dikarya</taxon>
        <taxon>Ascomycota</taxon>
        <taxon>Pezizomycotina</taxon>
        <taxon>Eurotiomycetes</taxon>
        <taxon>Eurotiomycetidae</taxon>
        <taxon>Onygenales</taxon>
        <taxon>Ajellomycetaceae</taxon>
        <taxon>Histoplasma</taxon>
    </lineage>
</organism>
<dbReference type="AlphaFoldDB" id="C0NYW5"/>
<dbReference type="Proteomes" id="UP000001631">
    <property type="component" value="Unassembled WGS sequence"/>
</dbReference>